<dbReference type="Proteomes" id="UP001183176">
    <property type="component" value="Unassembled WGS sequence"/>
</dbReference>
<dbReference type="PANTHER" id="PTHR43649">
    <property type="entry name" value="ARABINOSE-BINDING PROTEIN-RELATED"/>
    <property type="match status" value="1"/>
</dbReference>
<dbReference type="InterPro" id="IPR006059">
    <property type="entry name" value="SBP"/>
</dbReference>
<sequence length="427" mass="45671">MGRRRSTLLAGISAAAVLALAACGGGTGSGSTGGGTATNAGGKKVSSIKLVAAEYSQEHTKAFWDQFAAAYKKKYGIALDVQIVSWNDIAQQSSTMVQNGNPPDILNINYYSSYAKDNLLYSADDVLPSSVQSDLLDAFKASGTFNGKLYGFPDLSSARALFYNKTLFSKAGISKPPTTWDEFESDAKKVQALGNGVVGYVEPLGPEEAQAEFSIWAFNNGGDWKDASGKWTIDSDKNVETLAFLKKLAVDDKVSQNNPGKTNRTDGAFPLFSTGKAGMIVGFGPLAATLDKDKKVDYGIAPMPTKGATEPQTYGVTDYLNAFKKGGNQEAVKDFYELYYQPDQVNQFIKAEGFLPVTKSGLDVFKSIPALKVYIDTLPNIHLTPNQDPTWDKVLLAVQQQIGSGVAANGDPKKVLEKLQKTAEAGG</sequence>
<dbReference type="InterPro" id="IPR050490">
    <property type="entry name" value="Bact_solute-bd_prot1"/>
</dbReference>
<keyword evidence="1" id="KW-0732">Signal</keyword>
<reference evidence="3" key="1">
    <citation type="submission" date="2023-07" db="EMBL/GenBank/DDBJ databases">
        <title>30 novel species of actinomycetes from the DSMZ collection.</title>
        <authorList>
            <person name="Nouioui I."/>
        </authorList>
    </citation>
    <scope>NUCLEOTIDE SEQUENCE [LARGE SCALE GENOMIC DNA]</scope>
    <source>
        <strain evidence="3">DSM 44399</strain>
    </source>
</reference>
<evidence type="ECO:0000313" key="2">
    <source>
        <dbReference type="EMBL" id="MDT0262366.1"/>
    </source>
</evidence>
<dbReference type="RefSeq" id="WP_311423517.1">
    <property type="nucleotide sequence ID" value="NZ_JAVREH010000017.1"/>
</dbReference>
<name>A0ABU2JBK0_9ACTN</name>
<dbReference type="Gene3D" id="3.40.190.10">
    <property type="entry name" value="Periplasmic binding protein-like II"/>
    <property type="match status" value="1"/>
</dbReference>
<protein>
    <submittedName>
        <fullName evidence="2">Extracellular solute-binding protein</fullName>
    </submittedName>
</protein>
<dbReference type="Pfam" id="PF01547">
    <property type="entry name" value="SBP_bac_1"/>
    <property type="match status" value="1"/>
</dbReference>
<evidence type="ECO:0000256" key="1">
    <source>
        <dbReference type="SAM" id="SignalP"/>
    </source>
</evidence>
<dbReference type="SUPFAM" id="SSF53850">
    <property type="entry name" value="Periplasmic binding protein-like II"/>
    <property type="match status" value="1"/>
</dbReference>
<dbReference type="PROSITE" id="PS51257">
    <property type="entry name" value="PROKAR_LIPOPROTEIN"/>
    <property type="match status" value="1"/>
</dbReference>
<proteinExistence type="predicted"/>
<organism evidence="2 3">
    <name type="scientific">Jatrophihabitans lederbergiae</name>
    <dbReference type="NCBI Taxonomy" id="3075547"/>
    <lineage>
        <taxon>Bacteria</taxon>
        <taxon>Bacillati</taxon>
        <taxon>Actinomycetota</taxon>
        <taxon>Actinomycetes</taxon>
        <taxon>Jatrophihabitantales</taxon>
        <taxon>Jatrophihabitantaceae</taxon>
        <taxon>Jatrophihabitans</taxon>
    </lineage>
</organism>
<feature type="signal peptide" evidence="1">
    <location>
        <begin position="1"/>
        <end position="21"/>
    </location>
</feature>
<accession>A0ABU2JBK0</accession>
<evidence type="ECO:0000313" key="3">
    <source>
        <dbReference type="Proteomes" id="UP001183176"/>
    </source>
</evidence>
<dbReference type="EMBL" id="JAVREH010000017">
    <property type="protein sequence ID" value="MDT0262366.1"/>
    <property type="molecule type" value="Genomic_DNA"/>
</dbReference>
<keyword evidence="3" id="KW-1185">Reference proteome</keyword>
<comment type="caution">
    <text evidence="2">The sequence shown here is derived from an EMBL/GenBank/DDBJ whole genome shotgun (WGS) entry which is preliminary data.</text>
</comment>
<feature type="chain" id="PRO_5046746135" evidence="1">
    <location>
        <begin position="22"/>
        <end position="427"/>
    </location>
</feature>
<gene>
    <name evidence="2" type="ORF">RM423_13295</name>
</gene>
<dbReference type="PANTHER" id="PTHR43649:SF30">
    <property type="entry name" value="ABC TRANSPORTER SUBSTRATE-BINDING PROTEIN"/>
    <property type="match status" value="1"/>
</dbReference>